<feature type="region of interest" description="Disordered" evidence="1">
    <location>
        <begin position="1"/>
        <end position="42"/>
    </location>
</feature>
<feature type="non-terminal residue" evidence="2">
    <location>
        <position position="63"/>
    </location>
</feature>
<keyword evidence="3" id="KW-1185">Reference proteome</keyword>
<name>A0A9X1TR37_STRM4</name>
<reference evidence="2" key="1">
    <citation type="submission" date="2022-01" db="EMBL/GenBank/DDBJ databases">
        <title>Draft Genome Sequences of Seven Type Strains of the Genus Streptomyces.</title>
        <authorList>
            <person name="Aziz S."/>
            <person name="Coretto E."/>
            <person name="Chronakova A."/>
            <person name="Sproer C."/>
            <person name="Huber K."/>
            <person name="Nouioui I."/>
            <person name="Gross H."/>
        </authorList>
    </citation>
    <scope>NUCLEOTIDE SEQUENCE</scope>
    <source>
        <strain evidence="2">DSM 103493</strain>
    </source>
</reference>
<evidence type="ECO:0000256" key="1">
    <source>
        <dbReference type="SAM" id="MobiDB-lite"/>
    </source>
</evidence>
<dbReference type="RefSeq" id="WP_234768789.1">
    <property type="nucleotide sequence ID" value="NZ_JAKEIP010000557.1"/>
</dbReference>
<accession>A0A9X1TR37</accession>
<evidence type="ECO:0000313" key="3">
    <source>
        <dbReference type="Proteomes" id="UP001139384"/>
    </source>
</evidence>
<dbReference type="Proteomes" id="UP001139384">
    <property type="component" value="Unassembled WGS sequence"/>
</dbReference>
<organism evidence="2 3">
    <name type="scientific">Streptomyces muensis</name>
    <dbReference type="NCBI Taxonomy" id="1077944"/>
    <lineage>
        <taxon>Bacteria</taxon>
        <taxon>Bacillati</taxon>
        <taxon>Actinomycetota</taxon>
        <taxon>Actinomycetes</taxon>
        <taxon>Kitasatosporales</taxon>
        <taxon>Streptomycetaceae</taxon>
        <taxon>Streptomyces</taxon>
    </lineage>
</organism>
<feature type="compositionally biased region" description="Low complexity" evidence="1">
    <location>
        <begin position="20"/>
        <end position="32"/>
    </location>
</feature>
<dbReference type="AlphaFoldDB" id="A0A9X1TR37"/>
<evidence type="ECO:0000313" key="2">
    <source>
        <dbReference type="EMBL" id="MCF1600507.1"/>
    </source>
</evidence>
<gene>
    <name evidence="2" type="ORF">L0P92_44300</name>
</gene>
<protein>
    <submittedName>
        <fullName evidence="2">Uncharacterized protein</fullName>
    </submittedName>
</protein>
<comment type="caution">
    <text evidence="2">The sequence shown here is derived from an EMBL/GenBank/DDBJ whole genome shotgun (WGS) entry which is preliminary data.</text>
</comment>
<dbReference type="EMBL" id="JAKEIP010000557">
    <property type="protein sequence ID" value="MCF1600507.1"/>
    <property type="molecule type" value="Genomic_DNA"/>
</dbReference>
<sequence length="63" mass="6524">MRPRPATTASAPEQGPDGDAPPAAEGWVAAPAARERSASAEVGVEDKDVVEIGRPQLDGVRPY</sequence>
<feature type="compositionally biased region" description="Basic and acidic residues" evidence="1">
    <location>
        <begin position="33"/>
        <end position="42"/>
    </location>
</feature>
<proteinExistence type="predicted"/>